<evidence type="ECO:0000313" key="2">
    <source>
        <dbReference type="EMBL" id="KAJ6260740.1"/>
    </source>
</evidence>
<feature type="compositionally biased region" description="Low complexity" evidence="1">
    <location>
        <begin position="325"/>
        <end position="334"/>
    </location>
</feature>
<reference evidence="2" key="1">
    <citation type="submission" date="2023-01" db="EMBL/GenBank/DDBJ databases">
        <title>The chitinases involved in constricting ring structure development in the nematode-trapping fungus Drechslerella dactyloides.</title>
        <authorList>
            <person name="Wang R."/>
            <person name="Zhang L."/>
            <person name="Tang P."/>
            <person name="Li S."/>
            <person name="Liang L."/>
        </authorList>
    </citation>
    <scope>NUCLEOTIDE SEQUENCE</scope>
    <source>
        <strain evidence="2">YMF1.00031</strain>
    </source>
</reference>
<feature type="compositionally biased region" description="Low complexity" evidence="1">
    <location>
        <begin position="140"/>
        <end position="154"/>
    </location>
</feature>
<keyword evidence="3" id="KW-1185">Reference proteome</keyword>
<protein>
    <submittedName>
        <fullName evidence="2">Uncharacterized protein</fullName>
    </submittedName>
</protein>
<gene>
    <name evidence="2" type="ORF">Dda_4969</name>
</gene>
<feature type="region of interest" description="Disordered" evidence="1">
    <location>
        <begin position="1"/>
        <end position="46"/>
    </location>
</feature>
<dbReference type="EMBL" id="JAQGDS010000005">
    <property type="protein sequence ID" value="KAJ6260740.1"/>
    <property type="molecule type" value="Genomic_DNA"/>
</dbReference>
<evidence type="ECO:0000313" key="3">
    <source>
        <dbReference type="Proteomes" id="UP001221413"/>
    </source>
</evidence>
<feature type="region of interest" description="Disordered" evidence="1">
    <location>
        <begin position="68"/>
        <end position="222"/>
    </location>
</feature>
<dbReference type="AlphaFoldDB" id="A0AAD6NJV1"/>
<organism evidence="2 3">
    <name type="scientific">Drechslerella dactyloides</name>
    <name type="common">Nematode-trapping fungus</name>
    <name type="synonym">Arthrobotrys dactyloides</name>
    <dbReference type="NCBI Taxonomy" id="74499"/>
    <lineage>
        <taxon>Eukaryota</taxon>
        <taxon>Fungi</taxon>
        <taxon>Dikarya</taxon>
        <taxon>Ascomycota</taxon>
        <taxon>Pezizomycotina</taxon>
        <taxon>Orbiliomycetes</taxon>
        <taxon>Orbiliales</taxon>
        <taxon>Orbiliaceae</taxon>
        <taxon>Drechslerella</taxon>
    </lineage>
</organism>
<feature type="compositionally biased region" description="Low complexity" evidence="1">
    <location>
        <begin position="195"/>
        <end position="220"/>
    </location>
</feature>
<evidence type="ECO:0000256" key="1">
    <source>
        <dbReference type="SAM" id="MobiDB-lite"/>
    </source>
</evidence>
<sequence>MDRISLSRASRAFHRSSKNLRDSTPPASPDRKALSRLSRASRHENQMKFQISAPVELLSSTSMISYTSQSLRNPSPTGRTASAIGYRPQHQGSRDMHLERAASPAGGRASPIPRAKTSLSHHHSHKKSLSNSFNQPPSPASTSSGGSSAGPLSPDIGAAISNVFTPPTTPPPESFNRISRSSSVGPKPLNPTRHSAGSNKSSNSNTSTTATTANNIANSNKHGSMDFQQRLQRIKSTSSLSSSISNASSGDNYNNYRLEYSNHYSHNSSGSSINEDYIVAKPTQDLRRTSSTLGPRTSYKPPARAEPRTSGLSRSSSNASTYNGSPPRAQQSPPAAAPPPVMVAPSPMPPPPPRVSARRSASNPNLRTGAKRAVNKANPFAHELAQVSELAEDMGLDLVDNDVMIRKGLLRFSAKDYLAVIRDVTLFPAVEEEEPLLPPVVPIRRKPSIFRTAEKFMTTPTPAVYAPPKPVAPPVVAGQPVTVGGWI</sequence>
<feature type="compositionally biased region" description="Polar residues" evidence="1">
    <location>
        <begin position="310"/>
        <end position="324"/>
    </location>
</feature>
<feature type="compositionally biased region" description="Basic residues" evidence="1">
    <location>
        <begin position="119"/>
        <end position="128"/>
    </location>
</feature>
<dbReference type="Proteomes" id="UP001221413">
    <property type="component" value="Unassembled WGS sequence"/>
</dbReference>
<feature type="compositionally biased region" description="Pro residues" evidence="1">
    <location>
        <begin position="335"/>
        <end position="354"/>
    </location>
</feature>
<comment type="caution">
    <text evidence="2">The sequence shown here is derived from an EMBL/GenBank/DDBJ whole genome shotgun (WGS) entry which is preliminary data.</text>
</comment>
<feature type="region of interest" description="Disordered" evidence="1">
    <location>
        <begin position="283"/>
        <end position="370"/>
    </location>
</feature>
<name>A0AAD6NJV1_DREDA</name>
<accession>A0AAD6NJV1</accession>
<proteinExistence type="predicted"/>